<evidence type="ECO:0000259" key="2">
    <source>
        <dbReference type="Pfam" id="PF19289"/>
    </source>
</evidence>
<dbReference type="AlphaFoldDB" id="A0A2S7XSC5"/>
<feature type="region of interest" description="Disordered" evidence="1">
    <location>
        <begin position="97"/>
        <end position="118"/>
    </location>
</feature>
<dbReference type="Proteomes" id="UP000239936">
    <property type="component" value="Unassembled WGS sequence"/>
</dbReference>
<feature type="domain" description="Metalloprotease TldD/E C-terminal" evidence="2">
    <location>
        <begin position="216"/>
        <end position="438"/>
    </location>
</feature>
<dbReference type="GO" id="GO:0006508">
    <property type="term" value="P:proteolysis"/>
    <property type="evidence" value="ECO:0007669"/>
    <property type="project" value="InterPro"/>
</dbReference>
<evidence type="ECO:0000313" key="3">
    <source>
        <dbReference type="EMBL" id="PQJ96453.1"/>
    </source>
</evidence>
<reference evidence="3 4" key="1">
    <citation type="submission" date="2018-01" db="EMBL/GenBank/DDBJ databases">
        <title>The complete genome sequence of Chromatium okenii LaCa, a purple sulfur bacterium with a turbulent life.</title>
        <authorList>
            <person name="Luedin S.M."/>
            <person name="Liechti N."/>
            <person name="Storelli N."/>
            <person name="Danza F."/>
            <person name="Wittwer M."/>
            <person name="Pothier J.F."/>
            <person name="Tonolla M.A."/>
        </authorList>
    </citation>
    <scope>NUCLEOTIDE SEQUENCE [LARGE SCALE GENOMIC DNA]</scope>
    <source>
        <strain evidence="3 4">LaCa</strain>
    </source>
</reference>
<dbReference type="EMBL" id="PPGH01000034">
    <property type="protein sequence ID" value="PQJ96453.1"/>
    <property type="molecule type" value="Genomic_DNA"/>
</dbReference>
<dbReference type="PANTHER" id="PTHR43666:SF1">
    <property type="entry name" value="CONSERVED PROTEIN"/>
    <property type="match status" value="1"/>
</dbReference>
<dbReference type="RefSeq" id="WP_105073214.1">
    <property type="nucleotide sequence ID" value="NZ_PPGH01000034.1"/>
</dbReference>
<name>A0A2S7XSC5_9GAMM</name>
<dbReference type="PANTHER" id="PTHR43666">
    <property type="entry name" value="TLDD PROTEIN"/>
    <property type="match status" value="1"/>
</dbReference>
<accession>A0A2S7XSC5</accession>
<evidence type="ECO:0000256" key="1">
    <source>
        <dbReference type="SAM" id="MobiDB-lite"/>
    </source>
</evidence>
<evidence type="ECO:0000313" key="4">
    <source>
        <dbReference type="Proteomes" id="UP000239936"/>
    </source>
</evidence>
<comment type="caution">
    <text evidence="3">The sequence shown here is derived from an EMBL/GenBank/DDBJ whole genome shotgun (WGS) entry which is preliminary data.</text>
</comment>
<dbReference type="SUPFAM" id="SSF111283">
    <property type="entry name" value="Putative modulator of DNA gyrase, PmbA/TldD"/>
    <property type="match status" value="1"/>
</dbReference>
<proteinExistence type="predicted"/>
<dbReference type="Pfam" id="PF19289">
    <property type="entry name" value="PmbA_TldD_3rd"/>
    <property type="match status" value="1"/>
</dbReference>
<organism evidence="3 4">
    <name type="scientific">Chromatium okenii</name>
    <dbReference type="NCBI Taxonomy" id="61644"/>
    <lineage>
        <taxon>Bacteria</taxon>
        <taxon>Pseudomonadati</taxon>
        <taxon>Pseudomonadota</taxon>
        <taxon>Gammaproteobacteria</taxon>
        <taxon>Chromatiales</taxon>
        <taxon>Chromatiaceae</taxon>
        <taxon>Chromatium</taxon>
    </lineage>
</organism>
<protein>
    <submittedName>
        <fullName evidence="3">Peptidase</fullName>
    </submittedName>
</protein>
<sequence length="439" mass="48389">MNQDAFFTLTERLHSGLTGSEVLFSNLSGEVSDFVRLNRNRIRQAGHVQSAGLELTLIDGARQVEGRCELSGEFRADLSQTRHLLTRLRERLADMPDDPYLQYSTTPSSSDRRVGEASPPAAQVMADLIRAADGLDLVGIWASGDLSTGLASSLGHRHWHHSQSFNLDWSCYLETDKAVKASLGGLHWDAAALHHRLETQRHGLRVMARPARTIEPGRYRAYLAPAAVNELMHMLSWGGFDLRNHRTHQTPLLRLVRGERQFSPQITLREEHERGLTAGFTAEGFVKPAVVTLIDGGKFGQCLVDARSGQEYGEAVNAAGDAPEALALAAGEMPLTEVLARLDTGLFIGNLWYCNWSDPNDCRVTGMTRFGTYWVEHGEIVCPVKVMRFDDSLYHLLGDGLEALTSERELMLSAETYEGRATDSALLPGLLVSGITLAL</sequence>
<dbReference type="InterPro" id="IPR045569">
    <property type="entry name" value="Metalloprtase-TldD/E_C"/>
</dbReference>
<keyword evidence="4" id="KW-1185">Reference proteome</keyword>
<dbReference type="GO" id="GO:0008237">
    <property type="term" value="F:metallopeptidase activity"/>
    <property type="evidence" value="ECO:0007669"/>
    <property type="project" value="InterPro"/>
</dbReference>
<dbReference type="OrthoDB" id="9763230at2"/>
<dbReference type="InterPro" id="IPR036059">
    <property type="entry name" value="TldD/PmbA_sf"/>
</dbReference>
<gene>
    <name evidence="3" type="ORF">CXB77_06250</name>
</gene>